<dbReference type="Pfam" id="PF00004">
    <property type="entry name" value="AAA"/>
    <property type="match status" value="1"/>
</dbReference>
<dbReference type="FunFam" id="1.10.8.60:FF:000001">
    <property type="entry name" value="ATP-dependent zinc metalloprotease FtsH"/>
    <property type="match status" value="1"/>
</dbReference>
<dbReference type="NCBIfam" id="TIGR01241">
    <property type="entry name" value="FtsH_fam"/>
    <property type="match status" value="1"/>
</dbReference>
<evidence type="ECO:0000256" key="5">
    <source>
        <dbReference type="ARBA" id="ARBA00022692"/>
    </source>
</evidence>
<feature type="region of interest" description="Disordered" evidence="17">
    <location>
        <begin position="612"/>
        <end position="707"/>
    </location>
</feature>
<feature type="domain" description="AAA+ ATPase" evidence="18">
    <location>
        <begin position="201"/>
        <end position="339"/>
    </location>
</feature>
<comment type="subcellular location">
    <subcellularLocation>
        <location evidence="15">Cell membrane</location>
        <topology evidence="15">Multi-pass membrane protein</topology>
        <orientation evidence="15">Cytoplasmic side</orientation>
    </subcellularLocation>
    <subcellularLocation>
        <location evidence="1">Membrane</location>
    </subcellularLocation>
</comment>
<gene>
    <name evidence="15" type="primary">ftsH</name>
    <name evidence="19" type="ORF">CQ394_13350</name>
</gene>
<dbReference type="STRING" id="137838.GCA_001458595_04163"/>
<dbReference type="PANTHER" id="PTHR23076:SF97">
    <property type="entry name" value="ATP-DEPENDENT ZINC METALLOPROTEASE YME1L1"/>
    <property type="match status" value="1"/>
</dbReference>
<dbReference type="GO" id="GO:0016887">
    <property type="term" value="F:ATP hydrolysis activity"/>
    <property type="evidence" value="ECO:0007669"/>
    <property type="project" value="UniProtKB-UniRule"/>
</dbReference>
<dbReference type="GO" id="GO:0051301">
    <property type="term" value="P:cell division"/>
    <property type="evidence" value="ECO:0007669"/>
    <property type="project" value="UniProtKB-KW"/>
</dbReference>
<keyword evidence="13 15" id="KW-0472">Membrane</keyword>
<accession>A0A2A7MLS0</accession>
<name>A0A2A7MLS0_9CLOT</name>
<dbReference type="Gene3D" id="3.30.720.210">
    <property type="match status" value="1"/>
</dbReference>
<dbReference type="InterPro" id="IPR027417">
    <property type="entry name" value="P-loop_NTPase"/>
</dbReference>
<dbReference type="InterPro" id="IPR041569">
    <property type="entry name" value="AAA_lid_3"/>
</dbReference>
<keyword evidence="5 15" id="KW-0812">Transmembrane</keyword>
<dbReference type="Gene3D" id="1.10.8.60">
    <property type="match status" value="1"/>
</dbReference>
<keyword evidence="4 15" id="KW-0645">Protease</keyword>
<evidence type="ECO:0000256" key="14">
    <source>
        <dbReference type="ARBA" id="ARBA00061570"/>
    </source>
</evidence>
<feature type="binding site" evidence="15">
    <location>
        <position position="434"/>
    </location>
    <ligand>
        <name>Zn(2+)</name>
        <dbReference type="ChEBI" id="CHEBI:29105"/>
        <note>catalytic</note>
    </ligand>
</feature>
<comment type="similarity">
    <text evidence="16">Belongs to the AAA ATPase family.</text>
</comment>
<keyword evidence="20" id="KW-1185">Reference proteome</keyword>
<dbReference type="InterPro" id="IPR003960">
    <property type="entry name" value="ATPase_AAA_CS"/>
</dbReference>
<feature type="binding site" evidence="15">
    <location>
        <begin position="209"/>
        <end position="216"/>
    </location>
    <ligand>
        <name>ATP</name>
        <dbReference type="ChEBI" id="CHEBI:30616"/>
    </ligand>
</feature>
<evidence type="ECO:0000256" key="9">
    <source>
        <dbReference type="ARBA" id="ARBA00022833"/>
    </source>
</evidence>
<dbReference type="OrthoDB" id="9809379at2"/>
<evidence type="ECO:0000313" key="20">
    <source>
        <dbReference type="Proteomes" id="UP000220840"/>
    </source>
</evidence>
<comment type="subunit">
    <text evidence="15">Homohexamer.</text>
</comment>
<dbReference type="InterPro" id="IPR000642">
    <property type="entry name" value="Peptidase_M41"/>
</dbReference>
<feature type="compositionally biased region" description="Basic and acidic residues" evidence="17">
    <location>
        <begin position="612"/>
        <end position="674"/>
    </location>
</feature>
<dbReference type="SMART" id="SM00382">
    <property type="entry name" value="AAA"/>
    <property type="match status" value="1"/>
</dbReference>
<reference evidence="19 20" key="1">
    <citation type="submission" date="2017-10" db="EMBL/GenBank/DDBJ databases">
        <title>Effective Description of Clostridium neonatale sp. nov. linked to necrotizing enterocolitis in neonates and a clarification of species assignable to the genus Clostridium (Prazmowski 1880) emend. Lawson and Rainey 2016.</title>
        <authorList>
            <person name="Bernard K."/>
            <person name="Burdz T."/>
            <person name="Wiebe D."/>
            <person name="Balcewich B."/>
            <person name="Alfa M."/>
            <person name="Bernier A.-M."/>
        </authorList>
    </citation>
    <scope>NUCLEOTIDE SEQUENCE [LARGE SCALE GENOMIC DNA]</scope>
    <source>
        <strain evidence="19 20">LCDC99A005</strain>
    </source>
</reference>
<feature type="active site" evidence="15">
    <location>
        <position position="431"/>
    </location>
</feature>
<keyword evidence="11 15" id="KW-1133">Transmembrane helix</keyword>
<protein>
    <recommendedName>
        <fullName evidence="15">ATP-dependent zinc metalloprotease FtsH</fullName>
        <ecNumber evidence="15">3.4.24.-</ecNumber>
    </recommendedName>
</protein>
<dbReference type="InterPro" id="IPR037219">
    <property type="entry name" value="Peptidase_M41-like"/>
</dbReference>
<dbReference type="EMBL" id="PDCJ01000001">
    <property type="protein sequence ID" value="PEG32634.1"/>
    <property type="molecule type" value="Genomic_DNA"/>
</dbReference>
<dbReference type="InterPro" id="IPR003959">
    <property type="entry name" value="ATPase_AAA_core"/>
</dbReference>
<comment type="function">
    <text evidence="15">Acts as a processive, ATP-dependent zinc metallopeptidase for both cytoplasmic and membrane proteins. Plays a role in the quality control of integral membrane proteins.</text>
</comment>
<evidence type="ECO:0000256" key="1">
    <source>
        <dbReference type="ARBA" id="ARBA00004370"/>
    </source>
</evidence>
<comment type="similarity">
    <text evidence="2 15">In the C-terminal section; belongs to the peptidase M41 family.</text>
</comment>
<keyword evidence="12 15" id="KW-0482">Metalloprotease</keyword>
<dbReference type="GO" id="GO:0030163">
    <property type="term" value="P:protein catabolic process"/>
    <property type="evidence" value="ECO:0007669"/>
    <property type="project" value="UniProtKB-UniRule"/>
</dbReference>
<dbReference type="Proteomes" id="UP000220840">
    <property type="component" value="Unassembled WGS sequence"/>
</dbReference>
<dbReference type="PANTHER" id="PTHR23076">
    <property type="entry name" value="METALLOPROTEASE M41 FTSH"/>
    <property type="match status" value="1"/>
</dbReference>
<keyword evidence="3 15" id="KW-1003">Cell membrane</keyword>
<dbReference type="InterPro" id="IPR003593">
    <property type="entry name" value="AAA+_ATPase"/>
</dbReference>
<dbReference type="GO" id="GO:0008270">
    <property type="term" value="F:zinc ion binding"/>
    <property type="evidence" value="ECO:0007669"/>
    <property type="project" value="UniProtKB-UniRule"/>
</dbReference>
<feature type="binding site" evidence="15">
    <location>
        <position position="430"/>
    </location>
    <ligand>
        <name>Zn(2+)</name>
        <dbReference type="ChEBI" id="CHEBI:29105"/>
        <note>catalytic</note>
    </ligand>
</feature>
<dbReference type="Pfam" id="PF17862">
    <property type="entry name" value="AAA_lid_3"/>
    <property type="match status" value="1"/>
</dbReference>
<evidence type="ECO:0000256" key="2">
    <source>
        <dbReference type="ARBA" id="ARBA00010044"/>
    </source>
</evidence>
<evidence type="ECO:0000256" key="8">
    <source>
        <dbReference type="ARBA" id="ARBA00022801"/>
    </source>
</evidence>
<dbReference type="AlphaFoldDB" id="A0A2A7MLS0"/>
<dbReference type="GO" id="GO:0006508">
    <property type="term" value="P:proteolysis"/>
    <property type="evidence" value="ECO:0007669"/>
    <property type="project" value="UniProtKB-KW"/>
</dbReference>
<dbReference type="Pfam" id="PF01434">
    <property type="entry name" value="Peptidase_M41"/>
    <property type="match status" value="1"/>
</dbReference>
<evidence type="ECO:0000256" key="6">
    <source>
        <dbReference type="ARBA" id="ARBA00022723"/>
    </source>
</evidence>
<dbReference type="CDD" id="cd19501">
    <property type="entry name" value="RecA-like_FtsH"/>
    <property type="match status" value="1"/>
</dbReference>
<keyword evidence="19" id="KW-0131">Cell cycle</keyword>
<dbReference type="Pfam" id="PF06480">
    <property type="entry name" value="FtsH_ext"/>
    <property type="match status" value="1"/>
</dbReference>
<dbReference type="FunFam" id="1.20.58.760:FF:000001">
    <property type="entry name" value="ATP-dependent zinc metalloprotease FtsH"/>
    <property type="match status" value="1"/>
</dbReference>
<evidence type="ECO:0000256" key="4">
    <source>
        <dbReference type="ARBA" id="ARBA00022670"/>
    </source>
</evidence>
<dbReference type="InterPro" id="IPR011546">
    <property type="entry name" value="Pept_M41_FtsH_extracell"/>
</dbReference>
<evidence type="ECO:0000313" key="19">
    <source>
        <dbReference type="EMBL" id="PEG32634.1"/>
    </source>
</evidence>
<evidence type="ECO:0000259" key="18">
    <source>
        <dbReference type="SMART" id="SM00382"/>
    </source>
</evidence>
<comment type="similarity">
    <text evidence="14 15">In the central section; belongs to the AAA ATPase family.</text>
</comment>
<dbReference type="SUPFAM" id="SSF52540">
    <property type="entry name" value="P-loop containing nucleoside triphosphate hydrolases"/>
    <property type="match status" value="1"/>
</dbReference>
<keyword evidence="9 15" id="KW-0862">Zinc</keyword>
<dbReference type="SUPFAM" id="SSF140990">
    <property type="entry name" value="FtsH protease domain-like"/>
    <property type="match status" value="1"/>
</dbReference>
<feature type="transmembrane region" description="Helical" evidence="15">
    <location>
        <begin position="116"/>
        <end position="137"/>
    </location>
</feature>
<evidence type="ECO:0000256" key="3">
    <source>
        <dbReference type="ARBA" id="ARBA00022475"/>
    </source>
</evidence>
<comment type="caution">
    <text evidence="19">The sequence shown here is derived from an EMBL/GenBank/DDBJ whole genome shotgun (WGS) entry which is preliminary data.</text>
</comment>
<keyword evidence="8 15" id="KW-0378">Hydrolase</keyword>
<dbReference type="HAMAP" id="MF_01458">
    <property type="entry name" value="FtsH"/>
    <property type="match status" value="1"/>
</dbReference>
<proteinExistence type="inferred from homology"/>
<comment type="cofactor">
    <cofactor evidence="15">
        <name>Zn(2+)</name>
        <dbReference type="ChEBI" id="CHEBI:29105"/>
    </cofactor>
    <text evidence="15">Binds 1 zinc ion per subunit.</text>
</comment>
<evidence type="ECO:0000256" key="11">
    <source>
        <dbReference type="ARBA" id="ARBA00022989"/>
    </source>
</evidence>
<dbReference type="Gene3D" id="1.20.58.760">
    <property type="entry name" value="Peptidase M41"/>
    <property type="match status" value="1"/>
</dbReference>
<evidence type="ECO:0000256" key="15">
    <source>
        <dbReference type="HAMAP-Rule" id="MF_01458"/>
    </source>
</evidence>
<dbReference type="Gene3D" id="3.40.50.300">
    <property type="entry name" value="P-loop containing nucleotide triphosphate hydrolases"/>
    <property type="match status" value="1"/>
</dbReference>
<dbReference type="GO" id="GO:0005886">
    <property type="term" value="C:plasma membrane"/>
    <property type="evidence" value="ECO:0007669"/>
    <property type="project" value="UniProtKB-SubCell"/>
</dbReference>
<evidence type="ECO:0000256" key="17">
    <source>
        <dbReference type="SAM" id="MobiDB-lite"/>
    </source>
</evidence>
<keyword evidence="19" id="KW-0132">Cell division</keyword>
<dbReference type="InterPro" id="IPR005936">
    <property type="entry name" value="FtsH"/>
</dbReference>
<keyword evidence="6 15" id="KW-0479">Metal-binding</keyword>
<evidence type="ECO:0000256" key="7">
    <source>
        <dbReference type="ARBA" id="ARBA00022741"/>
    </source>
</evidence>
<dbReference type="GO" id="GO:0004176">
    <property type="term" value="F:ATP-dependent peptidase activity"/>
    <property type="evidence" value="ECO:0007669"/>
    <property type="project" value="InterPro"/>
</dbReference>
<feature type="transmembrane region" description="Helical" evidence="15">
    <location>
        <begin position="16"/>
        <end position="35"/>
    </location>
</feature>
<evidence type="ECO:0000256" key="10">
    <source>
        <dbReference type="ARBA" id="ARBA00022840"/>
    </source>
</evidence>
<evidence type="ECO:0000256" key="13">
    <source>
        <dbReference type="ARBA" id="ARBA00023136"/>
    </source>
</evidence>
<dbReference type="RefSeq" id="WP_058296778.1">
    <property type="nucleotide sequence ID" value="NZ_CAMRXB010000118.1"/>
</dbReference>
<dbReference type="GO" id="GO:0005524">
    <property type="term" value="F:ATP binding"/>
    <property type="evidence" value="ECO:0007669"/>
    <property type="project" value="UniProtKB-UniRule"/>
</dbReference>
<dbReference type="FunFam" id="3.40.50.300:FF:000001">
    <property type="entry name" value="ATP-dependent zinc metalloprotease FtsH"/>
    <property type="match status" value="1"/>
</dbReference>
<feature type="binding site" evidence="15">
    <location>
        <position position="507"/>
    </location>
    <ligand>
        <name>Zn(2+)</name>
        <dbReference type="ChEBI" id="CHEBI:29105"/>
        <note>catalytic</note>
    </ligand>
</feature>
<organism evidence="19 20">
    <name type="scientific">Clostridium neonatale</name>
    <dbReference type="NCBI Taxonomy" id="137838"/>
    <lineage>
        <taxon>Bacteria</taxon>
        <taxon>Bacillati</taxon>
        <taxon>Bacillota</taxon>
        <taxon>Clostridia</taxon>
        <taxon>Eubacteriales</taxon>
        <taxon>Clostridiaceae</taxon>
        <taxon>Clostridium</taxon>
    </lineage>
</organism>
<dbReference type="PROSITE" id="PS00674">
    <property type="entry name" value="AAA"/>
    <property type="match status" value="1"/>
</dbReference>
<evidence type="ECO:0000256" key="12">
    <source>
        <dbReference type="ARBA" id="ARBA00023049"/>
    </source>
</evidence>
<keyword evidence="10 15" id="KW-0067">ATP-binding</keyword>
<keyword evidence="7 15" id="KW-0547">Nucleotide-binding</keyword>
<dbReference type="GO" id="GO:0004222">
    <property type="term" value="F:metalloendopeptidase activity"/>
    <property type="evidence" value="ECO:0007669"/>
    <property type="project" value="InterPro"/>
</dbReference>
<sequence>MQNNNKNNKKKNNKSFSIALTYFIIALSFLIAFNYSKGAITTKDISYDEFYRLLDNKEISKVIITSDNLEITPKGDNPEYKGKTLYTARINDEELIPKLKEAGIYFTGRNPKQTPLLNMMISWILPMVLIFFMWRFLFSKMGNGGGGVMGIGKNNAKVYMESEIKVTFDDVAGQEEAKESLKEVIDFLNGPAKYTEIGAKLPKGVLLVGPPGTGKTLIAKAVAGEAKVPFFSLSGSSFVEMFVGVGASRVRELFKDAVAKAPCIVFIDEIDAIGKSRDNQMQSNDEREQTLNQLLSEMDGFDSSKGIVILGATNRPEILDKALLRPGRFDRRVIVDRPDFKGREAILAVHAKNVNLGEDVDLAEIAKSTPGAVGADLANIINEGALRAVRRRRKMVLQEDLREAVEVIIAGQEKKDRILSPKEREVVAFHEVGHALVAAMLKGTDPVHKITIVPRTMGALGYTMQVPEEEKFLTSREDLMNQITVMLGGRSAEEEVFNLVSTGASNDIERATSAARSMISMYGMSERFDMMALESIQNRYLDGRAVRNCSEQTSTVLDEETLNVIKAAHSKARQILRENRDLLDKISAVLLEKETIFGDEFFNLVYEKYPEMKEEKEKEKNENDKKVKELEEQRAKNRAERDRDIEEDNSKENKNSLDLKKESKTDRVELKQETQEDNFIIENQSSIFDELISDETEKNEEDKKDNI</sequence>
<dbReference type="EC" id="3.4.24.-" evidence="15"/>
<evidence type="ECO:0000256" key="16">
    <source>
        <dbReference type="RuleBase" id="RU003651"/>
    </source>
</evidence>